<dbReference type="EMBL" id="CP002585">
    <property type="protein sequence ID" value="AEA69842.1"/>
    <property type="molecule type" value="Genomic_DNA"/>
</dbReference>
<dbReference type="HOGENOM" id="CLU_045011_3_2_6"/>
<dbReference type="STRING" id="994484.PSEBR_a3506"/>
<dbReference type="Pfam" id="PF00702">
    <property type="entry name" value="Hydrolase"/>
    <property type="match status" value="1"/>
</dbReference>
<gene>
    <name evidence="2" type="ORF">PSEBR_a3506</name>
</gene>
<name>F2K821_PSEBN</name>
<dbReference type="NCBIfam" id="TIGR01493">
    <property type="entry name" value="HAD-SF-IA-v2"/>
    <property type="match status" value="1"/>
</dbReference>
<dbReference type="InterPro" id="IPR006328">
    <property type="entry name" value="2-HAD"/>
</dbReference>
<dbReference type="InterPro" id="IPR023214">
    <property type="entry name" value="HAD_sf"/>
</dbReference>
<dbReference type="Proteomes" id="UP000006692">
    <property type="component" value="Chromosome"/>
</dbReference>
<dbReference type="SUPFAM" id="SSF56784">
    <property type="entry name" value="HAD-like"/>
    <property type="match status" value="1"/>
</dbReference>
<dbReference type="PANTHER" id="PTHR43316:SF9">
    <property type="entry name" value="ACID DEHALOGENASE, PUTATIVE (AFU_ORTHOLOGUE AFUA_6G14460)-RELATED"/>
    <property type="match status" value="1"/>
</dbReference>
<keyword evidence="1" id="KW-0378">Hydrolase</keyword>
<proteinExistence type="predicted"/>
<dbReference type="PRINTS" id="PR00413">
    <property type="entry name" value="HADHALOGNASE"/>
</dbReference>
<evidence type="ECO:0000256" key="1">
    <source>
        <dbReference type="ARBA" id="ARBA00022801"/>
    </source>
</evidence>
<dbReference type="SFLD" id="SFLDS00003">
    <property type="entry name" value="Haloacid_Dehalogenase"/>
    <property type="match status" value="1"/>
</dbReference>
<dbReference type="Gene3D" id="1.10.150.750">
    <property type="match status" value="1"/>
</dbReference>
<reference key="2">
    <citation type="submission" date="2011-03" db="EMBL/GenBank/DDBJ databases">
        <title>Complete Genome Sequence of a beneficial plant roots-associated bacterium Pseudomonas brassicacearum.</title>
        <authorList>
            <person name="Ortet P."/>
            <person name="Barakat M."/>
            <person name="Lalaouna D."/>
            <person name="Fochesato S."/>
            <person name="Barbe V."/>
            <person name="Santaella C."/>
            <person name="Heulin T."/>
            <person name="Achouak W."/>
        </authorList>
    </citation>
    <scope>NUCLEOTIDE SEQUENCE</scope>
    <source>
        <strain>NFM421</strain>
    </source>
</reference>
<dbReference type="SFLD" id="SFLDG01129">
    <property type="entry name" value="C1.5:_HAD__Beta-PGM__Phosphata"/>
    <property type="match status" value="1"/>
</dbReference>
<accession>F2K821</accession>
<dbReference type="PANTHER" id="PTHR43316">
    <property type="entry name" value="HYDROLASE, HALOACID DELAHOGENASE-RELATED"/>
    <property type="match status" value="1"/>
</dbReference>
<protein>
    <submittedName>
        <fullName evidence="2">Putative dehalogenase</fullName>
    </submittedName>
</protein>
<dbReference type="NCBIfam" id="TIGR01428">
    <property type="entry name" value="HAD_type_II"/>
    <property type="match status" value="1"/>
</dbReference>
<evidence type="ECO:0000313" key="2">
    <source>
        <dbReference type="EMBL" id="AEA69842.1"/>
    </source>
</evidence>
<dbReference type="GO" id="GO:0019120">
    <property type="term" value="F:hydrolase activity, acting on acid halide bonds, in C-halide compounds"/>
    <property type="evidence" value="ECO:0007669"/>
    <property type="project" value="InterPro"/>
</dbReference>
<dbReference type="Gene3D" id="3.40.50.1000">
    <property type="entry name" value="HAD superfamily/HAD-like"/>
    <property type="match status" value="1"/>
</dbReference>
<dbReference type="AlphaFoldDB" id="F2K821"/>
<dbReference type="KEGG" id="pba:PSEBR_a3506"/>
<organism evidence="2 3">
    <name type="scientific">Pseudomonas brassicacearum (strain NFM421)</name>
    <dbReference type="NCBI Taxonomy" id="994484"/>
    <lineage>
        <taxon>Bacteria</taxon>
        <taxon>Pseudomonadati</taxon>
        <taxon>Pseudomonadota</taxon>
        <taxon>Gammaproteobacteria</taxon>
        <taxon>Pseudomonadales</taxon>
        <taxon>Pseudomonadaceae</taxon>
        <taxon>Pseudomonas</taxon>
    </lineage>
</organism>
<dbReference type="CDD" id="cd02588">
    <property type="entry name" value="HAD_L2-DEX"/>
    <property type="match status" value="1"/>
</dbReference>
<sequence length="249" mass="28020">MQRCTDASRKAPSFASSSLQQQSRTALMSFLRPKYITFDCYGTLTNFQMGTMTRELFADRVDAGQMDQFVKDFSAYRLDQVMGDWRPYDEIIKTSLMRVCKRWGVEYRGEGQLYYDAVPTWGPHADVPAGLSKIADKIPLVIFSNAMDEQIMSNVDKLGAPFHKVFTAQQAQAYKPRLAAFEFMLDNLGCGPEDVLHVSSSFRYDLMSAHDMKIKHKAFVARGHEHPANAAFGYHQIPDIGGLPALVGL</sequence>
<reference evidence="2 3" key="1">
    <citation type="journal article" date="2011" name="J. Bacteriol.">
        <title>Complete genome sequence of a beneficial plant root-associated bacterium, Pseudomonas brassicacearum.</title>
        <authorList>
            <person name="Ortet P."/>
            <person name="Barakat M."/>
            <person name="Lalaouna D."/>
            <person name="Fochesato S."/>
            <person name="Barbe V."/>
            <person name="Vacherie B."/>
            <person name="Santaella C."/>
            <person name="Heulin T."/>
            <person name="Achouak W."/>
        </authorList>
    </citation>
    <scope>NUCLEOTIDE SEQUENCE [LARGE SCALE GENOMIC DNA]</scope>
    <source>
        <strain evidence="2 3">NFM421</strain>
    </source>
</reference>
<dbReference type="InterPro" id="IPR036412">
    <property type="entry name" value="HAD-like_sf"/>
</dbReference>
<dbReference type="InterPro" id="IPR051540">
    <property type="entry name" value="S-2-haloacid_dehalogenase"/>
</dbReference>
<dbReference type="InterPro" id="IPR006439">
    <property type="entry name" value="HAD-SF_hydro_IA"/>
</dbReference>
<evidence type="ECO:0000313" key="3">
    <source>
        <dbReference type="Proteomes" id="UP000006692"/>
    </source>
</evidence>